<comment type="pathway">
    <text evidence="2">Protein modification; protein glycosylation.</text>
</comment>
<organism evidence="15 16">
    <name type="scientific">Mesorhabditis belari</name>
    <dbReference type="NCBI Taxonomy" id="2138241"/>
    <lineage>
        <taxon>Eukaryota</taxon>
        <taxon>Metazoa</taxon>
        <taxon>Ecdysozoa</taxon>
        <taxon>Nematoda</taxon>
        <taxon>Chromadorea</taxon>
        <taxon>Rhabditida</taxon>
        <taxon>Rhabditina</taxon>
        <taxon>Rhabditomorpha</taxon>
        <taxon>Rhabditoidea</taxon>
        <taxon>Rhabditidae</taxon>
        <taxon>Mesorhabditinae</taxon>
        <taxon>Mesorhabditis</taxon>
    </lineage>
</organism>
<proteinExistence type="inferred from homology"/>
<evidence type="ECO:0000256" key="4">
    <source>
        <dbReference type="ARBA" id="ARBA00011967"/>
    </source>
</evidence>
<protein>
    <recommendedName>
        <fullName evidence="5 14">Dol-P-Glc:Glc(2)Man(9)GlcNAc(2)-PP-Dol alpha-1,2-glucosyltransferase</fullName>
        <ecNumber evidence="4 14">2.4.1.256</ecNumber>
    </recommendedName>
</protein>
<feature type="transmembrane region" description="Helical" evidence="14">
    <location>
        <begin position="21"/>
        <end position="40"/>
    </location>
</feature>
<feature type="transmembrane region" description="Helical" evidence="14">
    <location>
        <begin position="239"/>
        <end position="259"/>
    </location>
</feature>
<evidence type="ECO:0000256" key="5">
    <source>
        <dbReference type="ARBA" id="ARBA00018512"/>
    </source>
</evidence>
<evidence type="ECO:0000313" key="16">
    <source>
        <dbReference type="WBParaSite" id="MBELARI_LOCUS11994"/>
    </source>
</evidence>
<evidence type="ECO:0000256" key="2">
    <source>
        <dbReference type="ARBA" id="ARBA00004922"/>
    </source>
</evidence>
<evidence type="ECO:0000256" key="9">
    <source>
        <dbReference type="ARBA" id="ARBA00022824"/>
    </source>
</evidence>
<dbReference type="Pfam" id="PF04922">
    <property type="entry name" value="DIE2_ALG10"/>
    <property type="match status" value="1"/>
</dbReference>
<feature type="transmembrane region" description="Helical" evidence="14">
    <location>
        <begin position="271"/>
        <end position="292"/>
    </location>
</feature>
<comment type="caution">
    <text evidence="14">Lacks conserved residue(s) required for the propagation of feature annotation.</text>
</comment>
<dbReference type="PANTHER" id="PTHR12989:SF10">
    <property type="entry name" value="DOL-P-GLC:GLC(2)MAN(9)GLCNAC(2)-PP-DOL ALPHA-1,2-GLUCOSYLTRANSFERASE-RELATED"/>
    <property type="match status" value="1"/>
</dbReference>
<feature type="transmembrane region" description="Helical" evidence="14">
    <location>
        <begin position="201"/>
        <end position="219"/>
    </location>
</feature>
<dbReference type="PANTHER" id="PTHR12989">
    <property type="entry name" value="ALPHA-1,2-GLUCOSYLTRANSFERASE ALG10"/>
    <property type="match status" value="1"/>
</dbReference>
<keyword evidence="6 14" id="KW-0328">Glycosyltransferase</keyword>
<feature type="transmembrane region" description="Helical" evidence="14">
    <location>
        <begin position="156"/>
        <end position="181"/>
    </location>
</feature>
<feature type="transmembrane region" description="Helical" evidence="14">
    <location>
        <begin position="312"/>
        <end position="328"/>
    </location>
</feature>
<keyword evidence="15" id="KW-1185">Reference proteome</keyword>
<dbReference type="GO" id="GO:0106073">
    <property type="term" value="F:dolichyl pyrophosphate Glc2Man9GlcNAc2 alpha-1,2-glucosyltransferase activity"/>
    <property type="evidence" value="ECO:0007669"/>
    <property type="project" value="UniProtKB-UniRule"/>
</dbReference>
<dbReference type="AlphaFoldDB" id="A0AAF3EDE0"/>
<evidence type="ECO:0000256" key="12">
    <source>
        <dbReference type="ARBA" id="ARBA00044727"/>
    </source>
</evidence>
<evidence type="ECO:0000256" key="10">
    <source>
        <dbReference type="ARBA" id="ARBA00022989"/>
    </source>
</evidence>
<evidence type="ECO:0000256" key="6">
    <source>
        <dbReference type="ARBA" id="ARBA00022676"/>
    </source>
</evidence>
<evidence type="ECO:0000256" key="14">
    <source>
        <dbReference type="PIRNR" id="PIRNR028810"/>
    </source>
</evidence>
<evidence type="ECO:0000256" key="8">
    <source>
        <dbReference type="ARBA" id="ARBA00022692"/>
    </source>
</evidence>
<keyword evidence="9" id="KW-0256">Endoplasmic reticulum</keyword>
<evidence type="ECO:0000256" key="11">
    <source>
        <dbReference type="ARBA" id="ARBA00023136"/>
    </source>
</evidence>
<keyword evidence="7" id="KW-0808">Transferase</keyword>
<evidence type="ECO:0000256" key="13">
    <source>
        <dbReference type="ARBA" id="ARBA00048064"/>
    </source>
</evidence>
<sequence length="418" mass="48067">MLTQLQEKTDKSTGINKEWTIALALGTIHALMVAVVNKIVPNPYMDEIFHIRQTRRYCDGDYTWDPMITTPPLLYIISMPLCGGHERYINSILLPFTFIGACRFRAMFTGEGETVLVPALSVVLLPVLFHSSLLFYTDLLSLTLVLWAFSSTNKYIVAFFFGLSLFCRQTNIVWAGLFAALDLCKNIKKEQLVKSLLKGCLDLWPFILLAGGFLAFVVKNGGIVLGDPDAHRPQFHCCQLLYFCVFACFTASFSLLEYAKPILQSFFQWRTVLFTAAIALIVHHFSLAHPYLLADNRHVPFYLWRWILSKPIYRQLLIPVYVVCFYAVDQLCKGVTPIARLFFALATIAVLLPAHLIEPRYFIIPYVLWRLSAETRSRLLCTLEALFQICVFAPLFYMFLYKPFEWSHEPGDLQRFMW</sequence>
<feature type="transmembrane region" description="Helical" evidence="14">
    <location>
        <begin position="377"/>
        <end position="400"/>
    </location>
</feature>
<dbReference type="EC" id="2.4.1.256" evidence="4 14"/>
<dbReference type="Proteomes" id="UP000887575">
    <property type="component" value="Unassembled WGS sequence"/>
</dbReference>
<dbReference type="WBParaSite" id="MBELARI_LOCUS11994">
    <property type="protein sequence ID" value="MBELARI_LOCUS11994"/>
    <property type="gene ID" value="MBELARI_LOCUS11994"/>
</dbReference>
<evidence type="ECO:0000313" key="15">
    <source>
        <dbReference type="Proteomes" id="UP000887575"/>
    </source>
</evidence>
<evidence type="ECO:0000256" key="1">
    <source>
        <dbReference type="ARBA" id="ARBA00004477"/>
    </source>
</evidence>
<accession>A0AAF3EDE0</accession>
<comment type="subcellular location">
    <subcellularLocation>
        <location evidence="1">Endoplasmic reticulum membrane</location>
        <topology evidence="1">Multi-pass membrane protein</topology>
    </subcellularLocation>
</comment>
<dbReference type="PIRSF" id="PIRSF028810">
    <property type="entry name" value="Alpha1_2_glucosyltferase_Alg10"/>
    <property type="match status" value="1"/>
</dbReference>
<keyword evidence="8 14" id="KW-0812">Transmembrane</keyword>
<feature type="transmembrane region" description="Helical" evidence="14">
    <location>
        <begin position="340"/>
        <end position="357"/>
    </location>
</feature>
<evidence type="ECO:0000256" key="3">
    <source>
        <dbReference type="ARBA" id="ARBA00010600"/>
    </source>
</evidence>
<dbReference type="GO" id="GO:0006488">
    <property type="term" value="P:dolichol-linked oligosaccharide biosynthetic process"/>
    <property type="evidence" value="ECO:0007669"/>
    <property type="project" value="UniProtKB-UniRule"/>
</dbReference>
<keyword evidence="10 14" id="KW-1133">Transmembrane helix</keyword>
<reference evidence="16" key="1">
    <citation type="submission" date="2024-02" db="UniProtKB">
        <authorList>
            <consortium name="WormBaseParasite"/>
        </authorList>
    </citation>
    <scope>IDENTIFICATION</scope>
</reference>
<comment type="function">
    <text evidence="12">Dol-P-Glc:Glc(2)Man(9)GlcNAc(2)-PP-Dol alpha-1,2-glucosyltransferase that operates in the biosynthetic pathway of dolichol-linked oligosaccharides, the glycan precursors employed in protein asparagine (N)-glycosylation. The assembly of dolichol-linked oligosaccharides begins on the cytosolic side of the endoplasmic reticulum membrane and finishes in its lumen. The sequential addition of sugars to dolichol pyrophosphate produces dolichol-linked oligosaccharides containing fourteen sugars, including two GlcNAcs, nine mannoses and three glucoses. Once assembled, the oligosaccharide is transferred from the lipid to nascent proteins by oligosaccharyltransferases. In the lumen of the endoplasmic reticulum, adds the third and last glucose residue from dolichyl phosphate glucose (Dol-P-Glc) onto the lipid-linked oligosaccharide intermediate Glc(2)Man(9)GlcNAc(2)-PP-Dol to produce Glc(3)Man(9)GlcNAc(2)-PP-Dol.</text>
</comment>
<comment type="similarity">
    <text evidence="3 14">Belongs to the ALG10 glucosyltransferase family.</text>
</comment>
<keyword evidence="11 14" id="KW-0472">Membrane</keyword>
<dbReference type="GO" id="GO:0005789">
    <property type="term" value="C:endoplasmic reticulum membrane"/>
    <property type="evidence" value="ECO:0007669"/>
    <property type="project" value="UniProtKB-SubCell"/>
</dbReference>
<comment type="catalytic activity">
    <reaction evidence="13">
        <text>an alpha-D-Glc-(1-&gt;3)-alpha-D-Glc-(1-&gt;3)-alpha-D-Man-(1-&gt;2)-alpha-D-Man-(1-&gt;2)-alpha-D-Man-(1-&gt;3)-[alpha-D-Man-(1-&gt;2)-alpha-D-Man-(1-&gt;3)-[alpha-D-Man-(1-&gt;2)-alpha-D-Man-(1-&gt;6)]-alpha-D-Man-(1-&gt;6)]-beta-D-Man-(1-&gt;4)-beta-D-GlcNAc-(1-&gt;4)-alpha-D-GlcNAc-diphospho-di-trans,poly-cis-dolichol + a di-trans,poly-cis-dolichyl beta-D-glucosyl phosphate = a alpha-D-Glc-(1-&gt;2)-alpha-D-Glc-(1-&gt;3)-alpha-D-Glc-(1-&gt;3)-alpha-D-Man-(1-&gt;2)-alpha-D-Man-(1-&gt;2)-alpha-D-Man-(1-&gt;3)-[alpha-D-Man-(1-&gt;2)-alpha-D-Man-(1-&gt;3)-[alpha-D-Man-(1-&gt;2)-alpha-D-Man-(1-&gt;6)]-alpha-D-Man-(1-&gt;6)]-beta-D-Man-(1-&gt;4)-beta-D-GlcNAc-(1-&gt;4)-alpha-D-GlcNAc-diphospho-di-trans,poly-cis-dolichol + a di-trans,poly-cis-dolichyl phosphate + H(+)</text>
        <dbReference type="Rhea" id="RHEA:29543"/>
        <dbReference type="Rhea" id="RHEA-COMP:19498"/>
        <dbReference type="Rhea" id="RHEA-COMP:19502"/>
        <dbReference type="Rhea" id="RHEA-COMP:19512"/>
        <dbReference type="Rhea" id="RHEA-COMP:19522"/>
        <dbReference type="ChEBI" id="CHEBI:15378"/>
        <dbReference type="ChEBI" id="CHEBI:57525"/>
        <dbReference type="ChEBI" id="CHEBI:57683"/>
        <dbReference type="ChEBI" id="CHEBI:132522"/>
        <dbReference type="ChEBI" id="CHEBI:132523"/>
        <dbReference type="EC" id="2.4.1.256"/>
    </reaction>
    <physiologicalReaction direction="left-to-right" evidence="13">
        <dbReference type="Rhea" id="RHEA:29544"/>
    </physiologicalReaction>
</comment>
<dbReference type="InterPro" id="IPR016900">
    <property type="entry name" value="Alg10"/>
</dbReference>
<evidence type="ECO:0000256" key="7">
    <source>
        <dbReference type="ARBA" id="ARBA00022679"/>
    </source>
</evidence>
<name>A0AAF3EDE0_9BILA</name>